<dbReference type="SMART" id="SM00823">
    <property type="entry name" value="PKS_PP"/>
    <property type="match status" value="2"/>
</dbReference>
<evidence type="ECO:0000256" key="3">
    <source>
        <dbReference type="ARBA" id="ARBA00022553"/>
    </source>
</evidence>
<dbReference type="PROSITE" id="PS00012">
    <property type="entry name" value="PHOSPHOPANTETHEINE"/>
    <property type="match status" value="1"/>
</dbReference>
<dbReference type="Gene3D" id="3.40.50.1820">
    <property type="entry name" value="alpha/beta hydrolase"/>
    <property type="match status" value="1"/>
</dbReference>
<dbReference type="UniPathway" id="UPA00011"/>
<dbReference type="InterPro" id="IPR029058">
    <property type="entry name" value="AB_hydrolase_fold"/>
</dbReference>
<dbReference type="SUPFAM" id="SSF47336">
    <property type="entry name" value="ACP-like"/>
    <property type="match status" value="2"/>
</dbReference>
<reference evidence="5 6" key="1">
    <citation type="submission" date="2018-09" db="EMBL/GenBank/DDBJ databases">
        <title>YIM PH21274 draft genome.</title>
        <authorList>
            <person name="Miao C."/>
        </authorList>
    </citation>
    <scope>NUCLEOTIDE SEQUENCE [LARGE SCALE GENOMIC DNA]</scope>
    <source>
        <strain evidence="5 6">YIM PH 21724</strain>
    </source>
</reference>
<dbReference type="FunFam" id="3.40.50.12780:FF:000012">
    <property type="entry name" value="Non-ribosomal peptide synthetase"/>
    <property type="match status" value="1"/>
</dbReference>
<dbReference type="GO" id="GO:0031177">
    <property type="term" value="F:phosphopantetheine binding"/>
    <property type="evidence" value="ECO:0007669"/>
    <property type="project" value="InterPro"/>
</dbReference>
<keyword evidence="2" id="KW-0596">Phosphopantetheine</keyword>
<dbReference type="Pfam" id="PF00501">
    <property type="entry name" value="AMP-binding"/>
    <property type="match status" value="2"/>
</dbReference>
<evidence type="ECO:0000256" key="1">
    <source>
        <dbReference type="ARBA" id="ARBA00001957"/>
    </source>
</evidence>
<dbReference type="GO" id="GO:0008610">
    <property type="term" value="P:lipid biosynthetic process"/>
    <property type="evidence" value="ECO:0007669"/>
    <property type="project" value="UniProtKB-ARBA"/>
</dbReference>
<dbReference type="Gene3D" id="3.30.559.30">
    <property type="entry name" value="Nonribosomal peptide synthetase, condensation domain"/>
    <property type="match status" value="2"/>
</dbReference>
<dbReference type="PANTHER" id="PTHR45527">
    <property type="entry name" value="NONRIBOSOMAL PEPTIDE SYNTHETASE"/>
    <property type="match status" value="1"/>
</dbReference>
<dbReference type="Pfam" id="PF13193">
    <property type="entry name" value="AMP-binding_C"/>
    <property type="match status" value="2"/>
</dbReference>
<dbReference type="InterPro" id="IPR000873">
    <property type="entry name" value="AMP-dep_synth/lig_dom"/>
</dbReference>
<keyword evidence="3" id="KW-0597">Phosphoprotein</keyword>
<dbReference type="Pfam" id="PF00975">
    <property type="entry name" value="Thioesterase"/>
    <property type="match status" value="1"/>
</dbReference>
<dbReference type="SUPFAM" id="SSF56801">
    <property type="entry name" value="Acetyl-CoA synthetase-like"/>
    <property type="match status" value="2"/>
</dbReference>
<organism evidence="5 6">
    <name type="scientific">Nocardia panacis</name>
    <dbReference type="NCBI Taxonomy" id="2340916"/>
    <lineage>
        <taxon>Bacteria</taxon>
        <taxon>Bacillati</taxon>
        <taxon>Actinomycetota</taxon>
        <taxon>Actinomycetes</taxon>
        <taxon>Mycobacteriales</taxon>
        <taxon>Nocardiaceae</taxon>
        <taxon>Nocardia</taxon>
    </lineage>
</organism>
<dbReference type="GO" id="GO:0005829">
    <property type="term" value="C:cytosol"/>
    <property type="evidence" value="ECO:0007669"/>
    <property type="project" value="TreeGrafter"/>
</dbReference>
<dbReference type="InterPro" id="IPR020802">
    <property type="entry name" value="TesA-like"/>
</dbReference>
<feature type="domain" description="Carrier" evidence="4">
    <location>
        <begin position="1007"/>
        <end position="1081"/>
    </location>
</feature>
<dbReference type="Proteomes" id="UP000266677">
    <property type="component" value="Unassembled WGS sequence"/>
</dbReference>
<keyword evidence="6" id="KW-1185">Reference proteome</keyword>
<dbReference type="FunFam" id="3.40.50.980:FF:000002">
    <property type="entry name" value="Enterobactin synthetase component F"/>
    <property type="match status" value="1"/>
</dbReference>
<dbReference type="GO" id="GO:0043041">
    <property type="term" value="P:amino acid activation for nonribosomal peptide biosynthetic process"/>
    <property type="evidence" value="ECO:0007669"/>
    <property type="project" value="TreeGrafter"/>
</dbReference>
<dbReference type="Gene3D" id="3.30.559.10">
    <property type="entry name" value="Chloramphenicol acetyltransferase-like domain"/>
    <property type="match status" value="2"/>
</dbReference>
<dbReference type="InterPro" id="IPR010071">
    <property type="entry name" value="AA_adenyl_dom"/>
</dbReference>
<dbReference type="PROSITE" id="PS00455">
    <property type="entry name" value="AMP_BINDING"/>
    <property type="match status" value="2"/>
</dbReference>
<dbReference type="InterPro" id="IPR006162">
    <property type="entry name" value="Ppantetheine_attach_site"/>
</dbReference>
<dbReference type="PANTHER" id="PTHR45527:SF14">
    <property type="entry name" value="PLIPASTATIN SYNTHASE SUBUNIT B"/>
    <property type="match status" value="1"/>
</dbReference>
<dbReference type="SUPFAM" id="SSF53474">
    <property type="entry name" value="alpha/beta-Hydrolases"/>
    <property type="match status" value="1"/>
</dbReference>
<dbReference type="Gene3D" id="1.10.1200.10">
    <property type="entry name" value="ACP-like"/>
    <property type="match status" value="2"/>
</dbReference>
<dbReference type="InterPro" id="IPR001242">
    <property type="entry name" value="Condensation_dom"/>
</dbReference>
<dbReference type="NCBIfam" id="NF003417">
    <property type="entry name" value="PRK04813.1"/>
    <property type="match status" value="2"/>
</dbReference>
<protein>
    <submittedName>
        <fullName evidence="5">Non-ribosomal peptide synthetase</fullName>
    </submittedName>
</protein>
<evidence type="ECO:0000259" key="4">
    <source>
        <dbReference type="PROSITE" id="PS50075"/>
    </source>
</evidence>
<dbReference type="SMART" id="SM00824">
    <property type="entry name" value="PKS_TE"/>
    <property type="match status" value="1"/>
</dbReference>
<dbReference type="Gene3D" id="3.40.50.980">
    <property type="match status" value="4"/>
</dbReference>
<dbReference type="InterPro" id="IPR045851">
    <property type="entry name" value="AMP-bd_C_sf"/>
</dbReference>
<dbReference type="FunFam" id="3.40.50.980:FF:000001">
    <property type="entry name" value="Non-ribosomal peptide synthetase"/>
    <property type="match status" value="1"/>
</dbReference>
<comment type="cofactor">
    <cofactor evidence="1">
        <name>pantetheine 4'-phosphate</name>
        <dbReference type="ChEBI" id="CHEBI:47942"/>
    </cofactor>
</comment>
<accession>A0A3A4KDF6</accession>
<dbReference type="FunFam" id="2.30.38.10:FF:000001">
    <property type="entry name" value="Non-ribosomal peptide synthetase PvdI"/>
    <property type="match status" value="1"/>
</dbReference>
<dbReference type="GO" id="GO:0044550">
    <property type="term" value="P:secondary metabolite biosynthetic process"/>
    <property type="evidence" value="ECO:0007669"/>
    <property type="project" value="TreeGrafter"/>
</dbReference>
<dbReference type="InterPro" id="IPR020845">
    <property type="entry name" value="AMP-binding_CS"/>
</dbReference>
<evidence type="ECO:0000256" key="2">
    <source>
        <dbReference type="ARBA" id="ARBA00022450"/>
    </source>
</evidence>
<dbReference type="Gene3D" id="3.30.300.30">
    <property type="match status" value="2"/>
</dbReference>
<dbReference type="InterPro" id="IPR025110">
    <property type="entry name" value="AMP-bd_C"/>
</dbReference>
<feature type="domain" description="Carrier" evidence="4">
    <location>
        <begin position="2064"/>
        <end position="2139"/>
    </location>
</feature>
<dbReference type="SUPFAM" id="SSF52777">
    <property type="entry name" value="CoA-dependent acyltransferases"/>
    <property type="match status" value="4"/>
</dbReference>
<dbReference type="NCBIfam" id="TIGR01733">
    <property type="entry name" value="AA-adenyl-dom"/>
    <property type="match status" value="2"/>
</dbReference>
<dbReference type="PROSITE" id="PS50075">
    <property type="entry name" value="CARRIER"/>
    <property type="match status" value="2"/>
</dbReference>
<dbReference type="Pfam" id="PF00550">
    <property type="entry name" value="PP-binding"/>
    <property type="match status" value="2"/>
</dbReference>
<comment type="caution">
    <text evidence="5">The sequence shown here is derived from an EMBL/GenBank/DDBJ whole genome shotgun (WGS) entry which is preliminary data.</text>
</comment>
<dbReference type="OrthoDB" id="2472181at2"/>
<dbReference type="InterPro" id="IPR023213">
    <property type="entry name" value="CAT-like_dom_sf"/>
</dbReference>
<dbReference type="SMART" id="SM01294">
    <property type="entry name" value="PKS_PP_betabranch"/>
    <property type="match status" value="1"/>
</dbReference>
<dbReference type="InterPro" id="IPR009081">
    <property type="entry name" value="PP-bd_ACP"/>
</dbReference>
<dbReference type="GO" id="GO:0003824">
    <property type="term" value="F:catalytic activity"/>
    <property type="evidence" value="ECO:0007669"/>
    <property type="project" value="InterPro"/>
</dbReference>
<name>A0A3A4KDF6_9NOCA</name>
<dbReference type="InterPro" id="IPR036736">
    <property type="entry name" value="ACP-like_sf"/>
</dbReference>
<dbReference type="InterPro" id="IPR001031">
    <property type="entry name" value="Thioesterase"/>
</dbReference>
<dbReference type="Gene3D" id="2.30.38.10">
    <property type="entry name" value="Luciferase, Domain 3"/>
    <property type="match status" value="2"/>
</dbReference>
<proteinExistence type="predicted"/>
<evidence type="ECO:0000313" key="5">
    <source>
        <dbReference type="EMBL" id="RJO78473.1"/>
    </source>
</evidence>
<dbReference type="EMBL" id="QZFU01000013">
    <property type="protein sequence ID" value="RJO78473.1"/>
    <property type="molecule type" value="Genomic_DNA"/>
</dbReference>
<evidence type="ECO:0000313" key="6">
    <source>
        <dbReference type="Proteomes" id="UP000266677"/>
    </source>
</evidence>
<dbReference type="CDD" id="cd05930">
    <property type="entry name" value="A_NRPS"/>
    <property type="match status" value="1"/>
</dbReference>
<gene>
    <name evidence="5" type="ORF">D5S18_05400</name>
</gene>
<dbReference type="Pfam" id="PF00668">
    <property type="entry name" value="Condensation"/>
    <property type="match status" value="2"/>
</dbReference>
<sequence>MPAGALLERTPSGAEHAAACRLSDRRRLNNHRLTISKVSILVPHRHPLTAYQRDIWTIAALYPGLPSYLSSVVGRYSIDIDVAAMSAAAERAWARNDGLRLCYRVVDGVPYQELSSDPMPEVQVIDVGDAPDPDAEARRRVRILTGAAIDLGTAVPFRAHIVKAGASGAYLVVTTHHIAADATGLFHIGAQILTDYAVTTATGHPIELPGSSFLRCLEFERDYRAGEQYRIDRDALVSRLGDITPALYERPRATEGLAPVSSHEFTLDRLLVNRIRAAGVSLYPYFCAMLGLYLSRVLRTEEIVIGIPFGNRTNATEQATIGHFANTLPLPIRLGGRGSVRDLVAAVKADVRQMKQHERYPLGDLMRDLRQRGNPARQLFDVTVAYPRLPSAAGLIAGLEEVQQPSHGYSPLAMAWTISEIDEDGPLWVRLDHAADIFDTDYPIESVTAHITALLHAGIDAMQTDPTLLPMLTEAEHALLTDRVRATTHPYDSTASIIGRIVAQAERTPDAVAVRTSGSAPITYRELTARARALSGLLRDSGVGAGDLVAVRLERGPDLLVALLAVMHAGAAYVPVDPAYPPERIAYILADSAAKVVLTDSEWSAPLDGVITLPPECPPVTGAPPRAPVPEGGDLAYVIYTSGSTGQPKGVAVEHHSIVNRLDWMQRRYPLLAADVILQKTPSSFDVSVWELFWWASAGAQVALLRPGGERDPREILDAIADFGVTVMHSVPSMLTPLLEVLESGPAAVARAASLRTVFCSGEALLPHQVMRWNRVFAGLGPAAPRLVNLYGPTEATVDVSYFDCPTDAARPVARVPIGRPIDNTRLYVLGPDNWPQPIGVAGELCIAGAGLARGYLNRPELDARTFVADPFHPGERMYRTGDLARRLADGELEYLGRIDRQVKIRGNRVELGEVENALACLPQVRAAAVIDRRSPTRGTYLTAYCVATAAVEPATMRAGLAKTLPEYMIPAQFVRVDAIPLTSSGKVDRTALAALRTTVESAAHTAPRTPVEEQLARIWRTVLDRESVSIFDSFYDLGGDSILLLRMRARAEAQGLLISARDIAEYPTIAELAERARVGAATAPGIAPFELVADIDRARLGRAVDAYPLSRLQLGMLFHSRERAESPLYHDVFRYSLRMPWDENRLRAAVRRAVARHPMLRTSFEPAAYSEPLQLVHAHLEPPMSVSDLRATPPEEAEDLIRAHVEQQRLRRYVLDRPGLFRLAVFRLADRIDLVLSFHHAILDGWSVATLMSELLADYRGVVIGDIDAELPSFAEYIRAERISMTDPADAQYWARELLDAVTVRIPGLRAHVATDPAPAMSPVEARVSLSVPVPADLLGRVVAAAAAAHVPVKTVLLAAHLWTVGLLSGQSDVTTGVITHGRPERLGAERMAGLFLNTTPLRLNIAAGTRRELLIGTFDRERNSEPHKRFPLAEIQRRFGVVVDTAFNYTHFHAAGATLDALGVTLLGIDVSEDTNFALLVNVARNPLDDTLALRIDGDPATYTRDQLSGIGQTYLAVLDLLTGDPAAPLDFGSTVPAAVSEPAELGTVIELFDARAARTPDAVALEFGSRTVTYAQLATLSNRIAANLVVRGARPGDRIAMAVDRSPEQVATVLAIAKAGAACVPLVTDPAARLQAVLEQVEPFAVIVGREITVPQQYSRITVDELSAGDAEVALPALDPAATVYVLFTSGSTGTPKGVALPHRALANLVRWQLSTAGGMLADLGRAPATTQFAPLSFDISFQEIYSTLCGGGRLILLTEEQRRDPRALARLLQATGAERIFLPYVALQQLAEATIRLGVAPTGLRVIVSSGEQLRVTEEIRALCAAGADVVLENQYGPTETHVATRFTMTGDPARFPALPPIGTAIDGVEILVLDERLRPVPDGAPGEIYLAGAALADGYERRPDLTEAAFLPHPYAFGRRMYRTGDLGRRLPGGAVISDGRRGGQVKIRGHRVEPLEVELALQRVTATLPGVTEVAVVAHSGAGASSEQTRLVGFLVGSGAGVDEPGLRAALREWLPDYMIPSRLVWLDALPLTTSGKRADRALAAMSLPATGALAPVRPRTAREAALAALMAEALSLPEVGVHDDFFALGGTSLTAMRLIVAIEQRYGVSLPVSVLAAGPTVAALAGHLDKDAHAGFDPLVLLREGTAPPLFLVHPIGGNVLCYVELGKHLPDGQPLYGVQAAGLEPGATAVDTVADMARDYIAALRRVQPEGPYHLGGWSLGGMVAFEMAQQLTSAGHQVARLILIDTMTIRPGDGLPVPRHRLHEFFLWELLWLATGADTAVVEIPAELETDDEVLDFILATAVDAGVLPPTGSRELVRRLFEVFAGGWRAVNGYRPRAYDGDITLLRAAEPLPQVLRPVHNTAGTLHRDPTNGWDAYAAGHLEVIEVPGDHLTLIQSPQVAAVAAQLARLLQQAPATVS</sequence>
<dbReference type="InterPro" id="IPR020806">
    <property type="entry name" value="PKS_PP-bd"/>
</dbReference>